<dbReference type="HOGENOM" id="CLU_1324081_0_0_2"/>
<dbReference type="EMBL" id="CP000660">
    <property type="protein sequence ID" value="ABP50865.1"/>
    <property type="molecule type" value="Genomic_DNA"/>
</dbReference>
<sequence>MLDERELEVLKASLDSQRFYHVYKKTPLPLASAWRLIRRLAKAGLVEYSRGHVKVAEAGLIVLASHGDPMALALLADKYRVNTVAVKEYLEFLCQRIKDLPVKTLVDTVGLIGPGSLKELRGTPAEGLAAKLLLEFCKEFVVEVDGSMFLLGGKGIIAAHCKFCNREGVLELYPDCPYTKIFFRYLKTRFLRAAKTFSNADKKT</sequence>
<dbReference type="InterPro" id="IPR036388">
    <property type="entry name" value="WH-like_DNA-bd_sf"/>
</dbReference>
<proteinExistence type="predicted"/>
<organism evidence="1 2">
    <name type="scientific">Pyrobaculum arsenaticum (strain DSM 13514 / JCM 11321 / PZ6)</name>
    <dbReference type="NCBI Taxonomy" id="340102"/>
    <lineage>
        <taxon>Archaea</taxon>
        <taxon>Thermoproteota</taxon>
        <taxon>Thermoprotei</taxon>
        <taxon>Thermoproteales</taxon>
        <taxon>Thermoproteaceae</taxon>
        <taxon>Pyrobaculum</taxon>
    </lineage>
</organism>
<dbReference type="KEGG" id="pas:Pars_1302"/>
<gene>
    <name evidence="1" type="ordered locus">Pars_1302</name>
</gene>
<dbReference type="STRING" id="340102.Pars_1302"/>
<dbReference type="Gene3D" id="1.10.10.10">
    <property type="entry name" value="Winged helix-like DNA-binding domain superfamily/Winged helix DNA-binding domain"/>
    <property type="match status" value="1"/>
</dbReference>
<reference evidence="1 2" key="1">
    <citation type="submission" date="2007-04" db="EMBL/GenBank/DDBJ databases">
        <title>Complete sequence of Pyrobaculum arsenaticum DSM 13514.</title>
        <authorList>
            <consortium name="US DOE Joint Genome Institute"/>
            <person name="Copeland A."/>
            <person name="Lucas S."/>
            <person name="Lapidus A."/>
            <person name="Barry K."/>
            <person name="Glavina del Rio T."/>
            <person name="Dalin E."/>
            <person name="Tice H."/>
            <person name="Pitluck S."/>
            <person name="Chain P."/>
            <person name="Malfatti S."/>
            <person name="Shin M."/>
            <person name="Vergez L."/>
            <person name="Schmutz J."/>
            <person name="Larimer F."/>
            <person name="Land M."/>
            <person name="Hauser L."/>
            <person name="Kyrpides N."/>
            <person name="Mikhailova N."/>
            <person name="Cozen A.E."/>
            <person name="Fitz-Gibbon S.T."/>
            <person name="House C.H."/>
            <person name="Saltikov C."/>
            <person name="Lowe T.M."/>
            <person name="Richardson P."/>
        </authorList>
    </citation>
    <scope>NUCLEOTIDE SEQUENCE [LARGE SCALE GENOMIC DNA]</scope>
    <source>
        <strain evidence="2">ATCC 700994 / DSM 13514 / JCM 11321 / PZ6</strain>
    </source>
</reference>
<dbReference type="AlphaFoldDB" id="A4WKE8"/>
<dbReference type="Proteomes" id="UP000001567">
    <property type="component" value="Chromosome"/>
</dbReference>
<evidence type="ECO:0000313" key="1">
    <source>
        <dbReference type="EMBL" id="ABP50865.1"/>
    </source>
</evidence>
<evidence type="ECO:0000313" key="2">
    <source>
        <dbReference type="Proteomes" id="UP000001567"/>
    </source>
</evidence>
<accession>A4WKE8</accession>
<protein>
    <submittedName>
        <fullName evidence="1">Uncharacterized protein</fullName>
    </submittedName>
</protein>
<name>A4WKE8_PYRAR</name>